<dbReference type="PANTHER" id="PTHR21043">
    <property type="entry name" value="IOJAP SUPERFAMILY ORTHOLOG"/>
    <property type="match status" value="1"/>
</dbReference>
<evidence type="ECO:0000256" key="1">
    <source>
        <dbReference type="ARBA" id="ARBA00010574"/>
    </source>
</evidence>
<keyword evidence="5" id="KW-1185">Reference proteome</keyword>
<evidence type="ECO:0000313" key="5">
    <source>
        <dbReference type="Proteomes" id="UP001560045"/>
    </source>
</evidence>
<evidence type="ECO:0000256" key="3">
    <source>
        <dbReference type="SAM" id="MobiDB-lite"/>
    </source>
</evidence>
<feature type="compositionally biased region" description="Acidic residues" evidence="3">
    <location>
        <begin position="174"/>
        <end position="185"/>
    </location>
</feature>
<dbReference type="Pfam" id="PF02410">
    <property type="entry name" value="RsfS"/>
    <property type="match status" value="1"/>
</dbReference>
<evidence type="ECO:0000313" key="4">
    <source>
        <dbReference type="EMBL" id="MEX5721132.1"/>
    </source>
</evidence>
<accession>A0ABV3XKL6</accession>
<comment type="subunit">
    <text evidence="2">Interacts with ribosomal protein uL14 (rplN).</text>
</comment>
<keyword evidence="2" id="KW-0963">Cytoplasm</keyword>
<keyword evidence="2" id="KW-0810">Translation regulation</keyword>
<comment type="function">
    <text evidence="2">Functions as a ribosomal silencing factor. Interacts with ribosomal protein uL14 (rplN), blocking formation of intersubunit bridge B8. Prevents association of the 30S and 50S ribosomal subunits and the formation of functional ribosomes, thus repressing translation.</text>
</comment>
<dbReference type="Gene3D" id="3.30.460.10">
    <property type="entry name" value="Beta Polymerase, domain 2"/>
    <property type="match status" value="1"/>
</dbReference>
<feature type="compositionally biased region" description="Low complexity" evidence="3">
    <location>
        <begin position="124"/>
        <end position="148"/>
    </location>
</feature>
<feature type="compositionally biased region" description="Gly residues" evidence="3">
    <location>
        <begin position="193"/>
        <end position="202"/>
    </location>
</feature>
<evidence type="ECO:0000256" key="2">
    <source>
        <dbReference type="HAMAP-Rule" id="MF_01477"/>
    </source>
</evidence>
<comment type="subcellular location">
    <subcellularLocation>
        <location evidence="2">Cytoplasm</location>
    </subcellularLocation>
</comment>
<dbReference type="PANTHER" id="PTHR21043:SF0">
    <property type="entry name" value="MITOCHONDRIAL ASSEMBLY OF RIBOSOMAL LARGE SUBUNIT PROTEIN 1"/>
    <property type="match status" value="1"/>
</dbReference>
<name>A0ABV3XKL6_9ACTN</name>
<dbReference type="SUPFAM" id="SSF81301">
    <property type="entry name" value="Nucleotidyltransferase"/>
    <property type="match status" value="1"/>
</dbReference>
<dbReference type="RefSeq" id="WP_369209945.1">
    <property type="nucleotide sequence ID" value="NZ_JBFNXQ010000107.1"/>
</dbReference>
<protein>
    <recommendedName>
        <fullName evidence="2">Ribosomal silencing factor RsfS</fullName>
    </recommendedName>
</protein>
<comment type="similarity">
    <text evidence="1 2">Belongs to the Iojap/RsfS family.</text>
</comment>
<comment type="caution">
    <text evidence="4">The sequence shown here is derived from an EMBL/GenBank/DDBJ whole genome shotgun (WGS) entry which is preliminary data.</text>
</comment>
<reference evidence="4 5" key="1">
    <citation type="submission" date="2024-06" db="EMBL/GenBank/DDBJ databases">
        <title>Draft genome sequence of Geodermatophilus badlandi, a novel member of the Geodermatophilaceae isolated from badland sedimentary rocks in the Red desert, Wyoming, USA.</title>
        <authorList>
            <person name="Ben Tekaya S."/>
            <person name="Nouioui I."/>
            <person name="Flores G.M."/>
            <person name="Shaal M.N."/>
            <person name="Bredoire F."/>
            <person name="Basile F."/>
            <person name="Van Diepen L."/>
            <person name="Ward N.L."/>
        </authorList>
    </citation>
    <scope>NUCLEOTIDE SEQUENCE [LARGE SCALE GENOMIC DNA]</scope>
    <source>
        <strain evidence="4 5">WL48A</strain>
    </source>
</reference>
<organism evidence="4 5">
    <name type="scientific">Geodermatophilus maliterrae</name>
    <dbReference type="NCBI Taxonomy" id="3162531"/>
    <lineage>
        <taxon>Bacteria</taxon>
        <taxon>Bacillati</taxon>
        <taxon>Actinomycetota</taxon>
        <taxon>Actinomycetes</taxon>
        <taxon>Geodermatophilales</taxon>
        <taxon>Geodermatophilaceae</taxon>
        <taxon>Geodermatophilus</taxon>
    </lineage>
</organism>
<dbReference type="EMBL" id="JBFNXQ010000107">
    <property type="protein sequence ID" value="MEX5721132.1"/>
    <property type="molecule type" value="Genomic_DNA"/>
</dbReference>
<gene>
    <name evidence="2 4" type="primary">rsfS</name>
    <name evidence="4" type="ORF">ABQ292_22515</name>
</gene>
<dbReference type="InterPro" id="IPR004394">
    <property type="entry name" value="Iojap/RsfS/C7orf30"/>
</dbReference>
<keyword evidence="2" id="KW-0678">Repressor</keyword>
<dbReference type="InterPro" id="IPR043519">
    <property type="entry name" value="NT_sf"/>
</dbReference>
<dbReference type="Proteomes" id="UP001560045">
    <property type="component" value="Unassembled WGS sequence"/>
</dbReference>
<feature type="region of interest" description="Disordered" evidence="3">
    <location>
        <begin position="124"/>
        <end position="202"/>
    </location>
</feature>
<proteinExistence type="inferred from homology"/>
<sequence>MTASAEARETALLAAQAAADKLATNVSIVDVSDRLAITDAFVLAAAPNERQVQAIVDEVEERLRGHGVKPVRREGVAEARWVLLDFVDVVVHVQHAEERAYYALERLWKDCPTIPFVDRAAPPGAAPAAADGGTLSADDVDPASADPVPLRPDPDGTAGEASRGVSGAAAGEPVTEDELADDDVLERDPLQDGAGGPEATGR</sequence>
<dbReference type="NCBIfam" id="TIGR00090">
    <property type="entry name" value="rsfS_iojap_ybeB"/>
    <property type="match status" value="1"/>
</dbReference>
<dbReference type="HAMAP" id="MF_01477">
    <property type="entry name" value="Iojap_RsfS"/>
    <property type="match status" value="1"/>
</dbReference>